<proteinExistence type="predicted"/>
<evidence type="ECO:0000313" key="4">
    <source>
        <dbReference type="Proteomes" id="UP000305067"/>
    </source>
</evidence>
<dbReference type="AlphaFoldDB" id="A0A5C3QXU1"/>
<keyword evidence="2" id="KW-0732">Signal</keyword>
<organism evidence="3 4">
    <name type="scientific">Pterulicium gracile</name>
    <dbReference type="NCBI Taxonomy" id="1884261"/>
    <lineage>
        <taxon>Eukaryota</taxon>
        <taxon>Fungi</taxon>
        <taxon>Dikarya</taxon>
        <taxon>Basidiomycota</taxon>
        <taxon>Agaricomycotina</taxon>
        <taxon>Agaricomycetes</taxon>
        <taxon>Agaricomycetidae</taxon>
        <taxon>Agaricales</taxon>
        <taxon>Pleurotineae</taxon>
        <taxon>Pterulaceae</taxon>
        <taxon>Pterulicium</taxon>
    </lineage>
</organism>
<reference evidence="3 4" key="1">
    <citation type="journal article" date="2019" name="Nat. Ecol. Evol.">
        <title>Megaphylogeny resolves global patterns of mushroom evolution.</title>
        <authorList>
            <person name="Varga T."/>
            <person name="Krizsan K."/>
            <person name="Foldi C."/>
            <person name="Dima B."/>
            <person name="Sanchez-Garcia M."/>
            <person name="Sanchez-Ramirez S."/>
            <person name="Szollosi G.J."/>
            <person name="Szarkandi J.G."/>
            <person name="Papp V."/>
            <person name="Albert L."/>
            <person name="Andreopoulos W."/>
            <person name="Angelini C."/>
            <person name="Antonin V."/>
            <person name="Barry K.W."/>
            <person name="Bougher N.L."/>
            <person name="Buchanan P."/>
            <person name="Buyck B."/>
            <person name="Bense V."/>
            <person name="Catcheside P."/>
            <person name="Chovatia M."/>
            <person name="Cooper J."/>
            <person name="Damon W."/>
            <person name="Desjardin D."/>
            <person name="Finy P."/>
            <person name="Geml J."/>
            <person name="Haridas S."/>
            <person name="Hughes K."/>
            <person name="Justo A."/>
            <person name="Karasinski D."/>
            <person name="Kautmanova I."/>
            <person name="Kiss B."/>
            <person name="Kocsube S."/>
            <person name="Kotiranta H."/>
            <person name="LaButti K.M."/>
            <person name="Lechner B.E."/>
            <person name="Liimatainen K."/>
            <person name="Lipzen A."/>
            <person name="Lukacs Z."/>
            <person name="Mihaltcheva S."/>
            <person name="Morgado L.N."/>
            <person name="Niskanen T."/>
            <person name="Noordeloos M.E."/>
            <person name="Ohm R.A."/>
            <person name="Ortiz-Santana B."/>
            <person name="Ovrebo C."/>
            <person name="Racz N."/>
            <person name="Riley R."/>
            <person name="Savchenko A."/>
            <person name="Shiryaev A."/>
            <person name="Soop K."/>
            <person name="Spirin V."/>
            <person name="Szebenyi C."/>
            <person name="Tomsovsky M."/>
            <person name="Tulloss R.E."/>
            <person name="Uehling J."/>
            <person name="Grigoriev I.V."/>
            <person name="Vagvolgyi C."/>
            <person name="Papp T."/>
            <person name="Martin F.M."/>
            <person name="Miettinen O."/>
            <person name="Hibbett D.S."/>
            <person name="Nagy L.G."/>
        </authorList>
    </citation>
    <scope>NUCLEOTIDE SEQUENCE [LARGE SCALE GENOMIC DNA]</scope>
    <source>
        <strain evidence="3 4">CBS 309.79</strain>
    </source>
</reference>
<feature type="signal peptide" evidence="2">
    <location>
        <begin position="1"/>
        <end position="17"/>
    </location>
</feature>
<accession>A0A5C3QXU1</accession>
<evidence type="ECO:0000256" key="1">
    <source>
        <dbReference type="SAM" id="MobiDB-lite"/>
    </source>
</evidence>
<evidence type="ECO:0000256" key="2">
    <source>
        <dbReference type="SAM" id="SignalP"/>
    </source>
</evidence>
<keyword evidence="4" id="KW-1185">Reference proteome</keyword>
<sequence length="166" mass="18691">MFARVVRLLPFVLLVLASLEIKRDETAGAVRTSGENLDFLKDLFDGKSDSYRVDYDLRSDKKIDVDIDIDVDVDIDVDLDYDYNLDVDLENYYRGYRAPGRGYGADSRKGYGSNYQRQGGGKHGFGEDFGDYGRVYGGGYGKGDQDYAYGSRNQPRPGGAYEYEGY</sequence>
<gene>
    <name evidence="3" type="ORF">BDV98DRAFT_560301</name>
</gene>
<dbReference type="Proteomes" id="UP000305067">
    <property type="component" value="Unassembled WGS sequence"/>
</dbReference>
<evidence type="ECO:0000313" key="3">
    <source>
        <dbReference type="EMBL" id="TFL05600.1"/>
    </source>
</evidence>
<name>A0A5C3QXU1_9AGAR</name>
<feature type="region of interest" description="Disordered" evidence="1">
    <location>
        <begin position="142"/>
        <end position="166"/>
    </location>
</feature>
<protein>
    <submittedName>
        <fullName evidence="3">Uncharacterized protein</fullName>
    </submittedName>
</protein>
<feature type="chain" id="PRO_5022802455" evidence="2">
    <location>
        <begin position="18"/>
        <end position="166"/>
    </location>
</feature>
<dbReference type="EMBL" id="ML178816">
    <property type="protein sequence ID" value="TFL05600.1"/>
    <property type="molecule type" value="Genomic_DNA"/>
</dbReference>